<name>A0A1C3P5D5_9ACTN</name>
<feature type="compositionally biased region" description="Basic and acidic residues" evidence="1">
    <location>
        <begin position="121"/>
        <end position="131"/>
    </location>
</feature>
<evidence type="ECO:0000256" key="1">
    <source>
        <dbReference type="SAM" id="MobiDB-lite"/>
    </source>
</evidence>
<reference evidence="3" key="1">
    <citation type="submission" date="2016-02" db="EMBL/GenBank/DDBJ databases">
        <authorList>
            <person name="Wibberg D."/>
        </authorList>
    </citation>
    <scope>NUCLEOTIDE SEQUENCE [LARGE SCALE GENOMIC DNA]</scope>
</reference>
<protein>
    <submittedName>
        <fullName evidence="2">Uncharacterized protein</fullName>
    </submittedName>
</protein>
<feature type="region of interest" description="Disordered" evidence="1">
    <location>
        <begin position="100"/>
        <end position="131"/>
    </location>
</feature>
<proteinExistence type="predicted"/>
<evidence type="ECO:0000313" key="2">
    <source>
        <dbReference type="EMBL" id="SBW24980.1"/>
    </source>
</evidence>
<dbReference type="EMBL" id="FLUV01001829">
    <property type="protein sequence ID" value="SBW24980.1"/>
    <property type="molecule type" value="Genomic_DNA"/>
</dbReference>
<sequence length="131" mass="14017">MTVGHDSSSCRALATTVAQIPSGHQPPGLLAQPGRQPRPRRHRRQRLGERLPSNLAYTDSTGRRTVDVFTSTVFGMGAPKAGAANQTLVNAAICTMAPQAGARRQRHVERAPPRPAAPGRQQDHEVAATQV</sequence>
<keyword evidence="3" id="KW-1185">Reference proteome</keyword>
<organism evidence="2 3">
    <name type="scientific">Candidatus Protofrankia californiensis</name>
    <dbReference type="NCBI Taxonomy" id="1839754"/>
    <lineage>
        <taxon>Bacteria</taxon>
        <taxon>Bacillati</taxon>
        <taxon>Actinomycetota</taxon>
        <taxon>Actinomycetes</taxon>
        <taxon>Frankiales</taxon>
        <taxon>Frankiaceae</taxon>
        <taxon>Protofrankia</taxon>
    </lineage>
</organism>
<feature type="region of interest" description="Disordered" evidence="1">
    <location>
        <begin position="20"/>
        <end position="59"/>
    </location>
</feature>
<dbReference type="AlphaFoldDB" id="A0A1C3P5D5"/>
<accession>A0A1C3P5D5</accession>
<gene>
    <name evidence="2" type="ORF">FDG2_4371</name>
</gene>
<dbReference type="Proteomes" id="UP000199013">
    <property type="component" value="Unassembled WGS sequence"/>
</dbReference>
<evidence type="ECO:0000313" key="3">
    <source>
        <dbReference type="Proteomes" id="UP000199013"/>
    </source>
</evidence>